<dbReference type="Proteomes" id="UP000887116">
    <property type="component" value="Unassembled WGS sequence"/>
</dbReference>
<protein>
    <submittedName>
        <fullName evidence="2">Uncharacterized protein</fullName>
    </submittedName>
</protein>
<organism evidence="2 3">
    <name type="scientific">Trichonephila clavata</name>
    <name type="common">Joro spider</name>
    <name type="synonym">Nephila clavata</name>
    <dbReference type="NCBI Taxonomy" id="2740835"/>
    <lineage>
        <taxon>Eukaryota</taxon>
        <taxon>Metazoa</taxon>
        <taxon>Ecdysozoa</taxon>
        <taxon>Arthropoda</taxon>
        <taxon>Chelicerata</taxon>
        <taxon>Arachnida</taxon>
        <taxon>Araneae</taxon>
        <taxon>Araneomorphae</taxon>
        <taxon>Entelegynae</taxon>
        <taxon>Araneoidea</taxon>
        <taxon>Nephilidae</taxon>
        <taxon>Trichonephila</taxon>
    </lineage>
</organism>
<feature type="compositionally biased region" description="Polar residues" evidence="1">
    <location>
        <begin position="1"/>
        <end position="11"/>
    </location>
</feature>
<sequence>MRSKQRLPTSRDQFHGENGTSSTPRVFGITVCPRLAFSSTATAGAACFTTTSPLLASLVSRMKAESRSVSQRRSYQGNEIWERPFSHHVAFALRS</sequence>
<evidence type="ECO:0000256" key="1">
    <source>
        <dbReference type="SAM" id="MobiDB-lite"/>
    </source>
</evidence>
<evidence type="ECO:0000313" key="2">
    <source>
        <dbReference type="EMBL" id="GFQ66444.1"/>
    </source>
</evidence>
<feature type="region of interest" description="Disordered" evidence="1">
    <location>
        <begin position="1"/>
        <end position="25"/>
    </location>
</feature>
<dbReference type="EMBL" id="BMAO01030210">
    <property type="protein sequence ID" value="GFQ66444.1"/>
    <property type="molecule type" value="Genomic_DNA"/>
</dbReference>
<dbReference type="AlphaFoldDB" id="A0A8X6GGC4"/>
<keyword evidence="3" id="KW-1185">Reference proteome</keyword>
<evidence type="ECO:0000313" key="3">
    <source>
        <dbReference type="Proteomes" id="UP000887116"/>
    </source>
</evidence>
<reference evidence="2" key="1">
    <citation type="submission" date="2020-07" db="EMBL/GenBank/DDBJ databases">
        <title>Multicomponent nature underlies the extraordinary mechanical properties of spider dragline silk.</title>
        <authorList>
            <person name="Kono N."/>
            <person name="Nakamura H."/>
            <person name="Mori M."/>
            <person name="Yoshida Y."/>
            <person name="Ohtoshi R."/>
            <person name="Malay A.D."/>
            <person name="Moran D.A.P."/>
            <person name="Tomita M."/>
            <person name="Numata K."/>
            <person name="Arakawa K."/>
        </authorList>
    </citation>
    <scope>NUCLEOTIDE SEQUENCE</scope>
</reference>
<comment type="caution">
    <text evidence="2">The sequence shown here is derived from an EMBL/GenBank/DDBJ whole genome shotgun (WGS) entry which is preliminary data.</text>
</comment>
<gene>
    <name evidence="2" type="ORF">TNCT_340401</name>
</gene>
<name>A0A8X6GGC4_TRICU</name>
<accession>A0A8X6GGC4</accession>
<proteinExistence type="predicted"/>